<evidence type="ECO:0000256" key="1">
    <source>
        <dbReference type="SAM" id="Coils"/>
    </source>
</evidence>
<dbReference type="AlphaFoldDB" id="A0A0G0HX63"/>
<dbReference type="Proteomes" id="UP000034603">
    <property type="component" value="Unassembled WGS sequence"/>
</dbReference>
<protein>
    <submittedName>
        <fullName evidence="2">Uncharacterized protein</fullName>
    </submittedName>
</protein>
<proteinExistence type="predicted"/>
<comment type="caution">
    <text evidence="2">The sequence shown here is derived from an EMBL/GenBank/DDBJ whole genome shotgun (WGS) entry which is preliminary data.</text>
</comment>
<accession>A0A0G0HX63</accession>
<feature type="coiled-coil region" evidence="1">
    <location>
        <begin position="143"/>
        <end position="200"/>
    </location>
</feature>
<reference evidence="2 3" key="1">
    <citation type="journal article" date="2015" name="Nature">
        <title>rRNA introns, odd ribosomes, and small enigmatic genomes across a large radiation of phyla.</title>
        <authorList>
            <person name="Brown C.T."/>
            <person name="Hug L.A."/>
            <person name="Thomas B.C."/>
            <person name="Sharon I."/>
            <person name="Castelle C.J."/>
            <person name="Singh A."/>
            <person name="Wilkins M.J."/>
            <person name="Williams K.H."/>
            <person name="Banfield J.F."/>
        </authorList>
    </citation>
    <scope>NUCLEOTIDE SEQUENCE [LARGE SCALE GENOMIC DNA]</scope>
</reference>
<organism evidence="2 3">
    <name type="scientific">Candidatus Woesebacteria bacterium GW2011_GWA1_37_8</name>
    <dbReference type="NCBI Taxonomy" id="1618546"/>
    <lineage>
        <taxon>Bacteria</taxon>
        <taxon>Candidatus Woeseibacteriota</taxon>
    </lineage>
</organism>
<keyword evidence="1" id="KW-0175">Coiled coil</keyword>
<name>A0A0G0HX63_9BACT</name>
<evidence type="ECO:0000313" key="3">
    <source>
        <dbReference type="Proteomes" id="UP000034603"/>
    </source>
</evidence>
<evidence type="ECO:0000313" key="2">
    <source>
        <dbReference type="EMBL" id="KKQ43150.1"/>
    </source>
</evidence>
<gene>
    <name evidence="2" type="ORF">US62_C0053G0001</name>
</gene>
<sequence length="213" mass="24281">MFSLNLDKSTYLLLKNKMKKTLSIFMLIGALVVFPSLISAQGVQQQNKVQDSTTQISVSPTGNQVQNQVQTQNQGEGIQLMVATQQMQRLMDMEGLNEEVGNKVRTLAQEQVQAQTQIQTQLNKLETKSNFMKKLFGPDFGAIKNLNQQMEQNKLRIQQLQQLQNQVSNQADKTQLQEAIQTLLNQNTSLQEQIRAEEKVGSLFGWFVKLFYR</sequence>
<dbReference type="EMBL" id="LBTR01000053">
    <property type="protein sequence ID" value="KKQ43150.1"/>
    <property type="molecule type" value="Genomic_DNA"/>
</dbReference>